<dbReference type="EMBL" id="CAJMWX010001853">
    <property type="protein sequence ID" value="CAE6507612.1"/>
    <property type="molecule type" value="Genomic_DNA"/>
</dbReference>
<reference evidence="3" key="1">
    <citation type="submission" date="2021-01" db="EMBL/GenBank/DDBJ databases">
        <authorList>
            <person name="Kaushik A."/>
        </authorList>
    </citation>
    <scope>NUCLEOTIDE SEQUENCE</scope>
    <source>
        <strain evidence="2">AG4-R118</strain>
        <strain evidence="3">AG4-RS23</strain>
    </source>
</reference>
<dbReference type="AlphaFoldDB" id="A0A8H3DJU0"/>
<dbReference type="Proteomes" id="UP000663888">
    <property type="component" value="Unassembled WGS sequence"/>
</dbReference>
<feature type="compositionally biased region" description="Polar residues" evidence="1">
    <location>
        <begin position="20"/>
        <end position="29"/>
    </location>
</feature>
<organism evidence="3 4">
    <name type="scientific">Rhizoctonia solani</name>
    <dbReference type="NCBI Taxonomy" id="456999"/>
    <lineage>
        <taxon>Eukaryota</taxon>
        <taxon>Fungi</taxon>
        <taxon>Dikarya</taxon>
        <taxon>Basidiomycota</taxon>
        <taxon>Agaricomycotina</taxon>
        <taxon>Agaricomycetes</taxon>
        <taxon>Cantharellales</taxon>
        <taxon>Ceratobasidiaceae</taxon>
        <taxon>Rhizoctonia</taxon>
    </lineage>
</organism>
<proteinExistence type="predicted"/>
<feature type="compositionally biased region" description="Polar residues" evidence="1">
    <location>
        <begin position="1"/>
        <end position="11"/>
    </location>
</feature>
<name>A0A8H3DJU0_9AGAM</name>
<protein>
    <submittedName>
        <fullName evidence="3">Uncharacterized protein</fullName>
    </submittedName>
</protein>
<evidence type="ECO:0000313" key="4">
    <source>
        <dbReference type="Proteomes" id="UP000663861"/>
    </source>
</evidence>
<feature type="region of interest" description="Disordered" evidence="1">
    <location>
        <begin position="1"/>
        <end position="31"/>
    </location>
</feature>
<accession>A0A8H3DJU0</accession>
<evidence type="ECO:0000256" key="1">
    <source>
        <dbReference type="SAM" id="MobiDB-lite"/>
    </source>
</evidence>
<comment type="caution">
    <text evidence="3">The sequence shown here is derived from an EMBL/GenBank/DDBJ whole genome shotgun (WGS) entry which is preliminary data.</text>
</comment>
<sequence length="97" mass="10956">MIFNSINTQDLQSDKHHARLSSSGPGSHSLQREMGTGYANAGYHPSLWDVLRGFIRYCTELTSRYLALGLKRTVLNAKWGYNWSRPLLSPADLHLPL</sequence>
<evidence type="ECO:0000313" key="3">
    <source>
        <dbReference type="EMBL" id="CAE6526891.1"/>
    </source>
</evidence>
<gene>
    <name evidence="2" type="ORF">RDB_LOCUS162764</name>
    <name evidence="3" type="ORF">RDB_LOCUS166143</name>
</gene>
<dbReference type="EMBL" id="CAJMWY010004293">
    <property type="protein sequence ID" value="CAE6526891.1"/>
    <property type="molecule type" value="Genomic_DNA"/>
</dbReference>
<dbReference type="Proteomes" id="UP000663861">
    <property type="component" value="Unassembled WGS sequence"/>
</dbReference>
<evidence type="ECO:0000313" key="2">
    <source>
        <dbReference type="EMBL" id="CAE6507612.1"/>
    </source>
</evidence>